<gene>
    <name evidence="4" type="ORF">G5B37_12010</name>
</gene>
<dbReference type="KEGG" id="mgel:G5B37_12010"/>
<dbReference type="Pfam" id="PF02737">
    <property type="entry name" value="3HCDH_N"/>
    <property type="match status" value="1"/>
</dbReference>
<feature type="domain" description="3-hydroxyacyl-CoA dehydrogenase C-terminal" evidence="2">
    <location>
        <begin position="186"/>
        <end position="283"/>
    </location>
</feature>
<reference evidence="4 5" key="1">
    <citation type="submission" date="2020-02" db="EMBL/GenBank/DDBJ databases">
        <title>Complete genome sequence of Flavobacteriaceae bacterium.</title>
        <authorList>
            <person name="Kim S.-J."/>
            <person name="Kim Y.-S."/>
            <person name="Kim K.-H."/>
        </authorList>
    </citation>
    <scope>NUCLEOTIDE SEQUENCE [LARGE SCALE GENOMIC DNA]</scope>
    <source>
        <strain evidence="4 5">RR4-40</strain>
    </source>
</reference>
<feature type="domain" description="3-hydroxyacyl-CoA dehydrogenase NAD binding" evidence="3">
    <location>
        <begin position="5"/>
        <end position="183"/>
    </location>
</feature>
<keyword evidence="1" id="KW-0560">Oxidoreductase</keyword>
<sequence>MTIKNIGVIGAGTMGSGIAQVAATAGCEVKLFDLNQAALDTAKASLEKIMNRLVEKGRINTDEKTRIQANITYVNSLHELADSNMTIEAIVENLEIKKKVFQELEGYVDEQCIIASNTSSLSIASIASSLKKPERCVGIHFFNPAPLMKLVEVIPAIQTSTETLKISEETIQSWGKTVAIAKDTPGFIVNRVARPFYGEALRIYEEGIANFATIDHAMKTVGGFRMGPFELMDFIGNDVNYTVTETVFSAFYFDPRYKPAFTQKRFSEAGYLGRKSGKGYYTYNEKGQVVANEANISNDATLLQNIFERILVMLINEAADALFLNIANAEAIDNAMTKGVNYPKGLLTWADEKGIDWCVQKIDELYDEYHEDRYRCSPLLRKMKKQNKTFF</sequence>
<dbReference type="PANTHER" id="PTHR48075">
    <property type="entry name" value="3-HYDROXYACYL-COA DEHYDROGENASE FAMILY PROTEIN"/>
    <property type="match status" value="1"/>
</dbReference>
<dbReference type="SUPFAM" id="SSF48179">
    <property type="entry name" value="6-phosphogluconate dehydrogenase C-terminal domain-like"/>
    <property type="match status" value="2"/>
</dbReference>
<evidence type="ECO:0000259" key="3">
    <source>
        <dbReference type="Pfam" id="PF02737"/>
    </source>
</evidence>
<dbReference type="SUPFAM" id="SSF51735">
    <property type="entry name" value="NAD(P)-binding Rossmann-fold domains"/>
    <property type="match status" value="1"/>
</dbReference>
<dbReference type="PROSITE" id="PS51257">
    <property type="entry name" value="PROKAR_LIPOPROTEIN"/>
    <property type="match status" value="1"/>
</dbReference>
<dbReference type="PROSITE" id="PS00067">
    <property type="entry name" value="3HCDH"/>
    <property type="match status" value="1"/>
</dbReference>
<dbReference type="InterPro" id="IPR036291">
    <property type="entry name" value="NAD(P)-bd_dom_sf"/>
</dbReference>
<evidence type="ECO:0000313" key="5">
    <source>
        <dbReference type="Proteomes" id="UP000505306"/>
    </source>
</evidence>
<evidence type="ECO:0000259" key="2">
    <source>
        <dbReference type="Pfam" id="PF00725"/>
    </source>
</evidence>
<dbReference type="Proteomes" id="UP000505306">
    <property type="component" value="Chromosome"/>
</dbReference>
<dbReference type="RefSeq" id="WP_164680272.1">
    <property type="nucleotide sequence ID" value="NZ_CP049057.1"/>
</dbReference>
<dbReference type="GO" id="GO:0070403">
    <property type="term" value="F:NAD+ binding"/>
    <property type="evidence" value="ECO:0007669"/>
    <property type="project" value="InterPro"/>
</dbReference>
<evidence type="ECO:0000313" key="4">
    <source>
        <dbReference type="EMBL" id="QIE60260.1"/>
    </source>
</evidence>
<organism evidence="4 5">
    <name type="scientific">Rasiella rasia</name>
    <dbReference type="NCBI Taxonomy" id="2744027"/>
    <lineage>
        <taxon>Bacteria</taxon>
        <taxon>Pseudomonadati</taxon>
        <taxon>Bacteroidota</taxon>
        <taxon>Flavobacteriia</taxon>
        <taxon>Flavobacteriales</taxon>
        <taxon>Flavobacteriaceae</taxon>
        <taxon>Rasiella</taxon>
    </lineage>
</organism>
<dbReference type="Gene3D" id="1.10.1040.50">
    <property type="match status" value="1"/>
</dbReference>
<keyword evidence="5" id="KW-1185">Reference proteome</keyword>
<dbReference type="InterPro" id="IPR006180">
    <property type="entry name" value="3-OHacyl-CoA_DH_CS"/>
</dbReference>
<name>A0A6G6GP62_9FLAO</name>
<dbReference type="Gene3D" id="3.40.50.720">
    <property type="entry name" value="NAD(P)-binding Rossmann-like Domain"/>
    <property type="match status" value="1"/>
</dbReference>
<protein>
    <submittedName>
        <fullName evidence="4">3-hydroxybutyryl-CoA dehydrogenase</fullName>
    </submittedName>
</protein>
<dbReference type="InterPro" id="IPR006176">
    <property type="entry name" value="3-OHacyl-CoA_DH_NAD-bd"/>
</dbReference>
<feature type="domain" description="3-hydroxyacyl-CoA dehydrogenase C-terminal" evidence="2">
    <location>
        <begin position="307"/>
        <end position="388"/>
    </location>
</feature>
<dbReference type="PANTHER" id="PTHR48075:SF5">
    <property type="entry name" value="3-HYDROXYBUTYRYL-COA DEHYDROGENASE"/>
    <property type="match status" value="1"/>
</dbReference>
<evidence type="ECO:0000256" key="1">
    <source>
        <dbReference type="ARBA" id="ARBA00023002"/>
    </source>
</evidence>
<dbReference type="AlphaFoldDB" id="A0A6G6GP62"/>
<dbReference type="GO" id="GO:0008691">
    <property type="term" value="F:3-hydroxybutyryl-CoA dehydrogenase activity"/>
    <property type="evidence" value="ECO:0007669"/>
    <property type="project" value="TreeGrafter"/>
</dbReference>
<accession>A0A6G6GP62</accession>
<dbReference type="Pfam" id="PF00725">
    <property type="entry name" value="3HCDH"/>
    <property type="match status" value="2"/>
</dbReference>
<dbReference type="GO" id="GO:0006635">
    <property type="term" value="P:fatty acid beta-oxidation"/>
    <property type="evidence" value="ECO:0007669"/>
    <property type="project" value="TreeGrafter"/>
</dbReference>
<proteinExistence type="predicted"/>
<dbReference type="InterPro" id="IPR006108">
    <property type="entry name" value="3HC_DH_C"/>
</dbReference>
<dbReference type="InterPro" id="IPR008927">
    <property type="entry name" value="6-PGluconate_DH-like_C_sf"/>
</dbReference>
<dbReference type="EMBL" id="CP049057">
    <property type="protein sequence ID" value="QIE60260.1"/>
    <property type="molecule type" value="Genomic_DNA"/>
</dbReference>
<dbReference type="FunFam" id="3.40.50.720:FF:000009">
    <property type="entry name" value="Fatty oxidation complex, alpha subunit"/>
    <property type="match status" value="1"/>
</dbReference>